<dbReference type="AlphaFoldDB" id="A0A2U1MN37"/>
<name>A0A2U1MN37_ARTAN</name>
<accession>A0A2U1MN37</accession>
<evidence type="ECO:0000313" key="1">
    <source>
        <dbReference type="EMBL" id="PWA62681.1"/>
    </source>
</evidence>
<evidence type="ECO:0000313" key="2">
    <source>
        <dbReference type="Proteomes" id="UP000245207"/>
    </source>
</evidence>
<gene>
    <name evidence="1" type="ORF">CTI12_AA361830</name>
</gene>
<dbReference type="Proteomes" id="UP000245207">
    <property type="component" value="Unassembled WGS sequence"/>
</dbReference>
<reference evidence="1 2" key="1">
    <citation type="journal article" date="2018" name="Mol. Plant">
        <title>The genome of Artemisia annua provides insight into the evolution of Asteraceae family and artemisinin biosynthesis.</title>
        <authorList>
            <person name="Shen Q."/>
            <person name="Zhang L."/>
            <person name="Liao Z."/>
            <person name="Wang S."/>
            <person name="Yan T."/>
            <person name="Shi P."/>
            <person name="Liu M."/>
            <person name="Fu X."/>
            <person name="Pan Q."/>
            <person name="Wang Y."/>
            <person name="Lv Z."/>
            <person name="Lu X."/>
            <person name="Zhang F."/>
            <person name="Jiang W."/>
            <person name="Ma Y."/>
            <person name="Chen M."/>
            <person name="Hao X."/>
            <person name="Li L."/>
            <person name="Tang Y."/>
            <person name="Lv G."/>
            <person name="Zhou Y."/>
            <person name="Sun X."/>
            <person name="Brodelius P.E."/>
            <person name="Rose J.K.C."/>
            <person name="Tang K."/>
        </authorList>
    </citation>
    <scope>NUCLEOTIDE SEQUENCE [LARGE SCALE GENOMIC DNA]</scope>
    <source>
        <strain evidence="2">cv. Huhao1</strain>
        <tissue evidence="1">Leaf</tissue>
    </source>
</reference>
<organism evidence="1 2">
    <name type="scientific">Artemisia annua</name>
    <name type="common">Sweet wormwood</name>
    <dbReference type="NCBI Taxonomy" id="35608"/>
    <lineage>
        <taxon>Eukaryota</taxon>
        <taxon>Viridiplantae</taxon>
        <taxon>Streptophyta</taxon>
        <taxon>Embryophyta</taxon>
        <taxon>Tracheophyta</taxon>
        <taxon>Spermatophyta</taxon>
        <taxon>Magnoliopsida</taxon>
        <taxon>eudicotyledons</taxon>
        <taxon>Gunneridae</taxon>
        <taxon>Pentapetalae</taxon>
        <taxon>asterids</taxon>
        <taxon>campanulids</taxon>
        <taxon>Asterales</taxon>
        <taxon>Asteraceae</taxon>
        <taxon>Asteroideae</taxon>
        <taxon>Anthemideae</taxon>
        <taxon>Artemisiinae</taxon>
        <taxon>Artemisia</taxon>
    </lineage>
</organism>
<comment type="caution">
    <text evidence="1">The sequence shown here is derived from an EMBL/GenBank/DDBJ whole genome shotgun (WGS) entry which is preliminary data.</text>
</comment>
<dbReference type="STRING" id="35608.A0A2U1MN37"/>
<dbReference type="OrthoDB" id="5596291at2759"/>
<proteinExistence type="predicted"/>
<dbReference type="GO" id="GO:0003676">
    <property type="term" value="F:nucleic acid binding"/>
    <property type="evidence" value="ECO:0007669"/>
    <property type="project" value="InterPro"/>
</dbReference>
<dbReference type="InterPro" id="IPR036397">
    <property type="entry name" value="RNaseH_sf"/>
</dbReference>
<dbReference type="PANTHER" id="PTHR48475">
    <property type="entry name" value="RIBONUCLEASE H"/>
    <property type="match status" value="1"/>
</dbReference>
<dbReference type="PANTHER" id="PTHR48475:SF2">
    <property type="entry name" value="RIBONUCLEASE H"/>
    <property type="match status" value="1"/>
</dbReference>
<dbReference type="EMBL" id="PKPP01004815">
    <property type="protein sequence ID" value="PWA62681.1"/>
    <property type="molecule type" value="Genomic_DNA"/>
</dbReference>
<sequence>MGPHTWLGSDGQAVELCLATNTRSVKRRVIDDRAGLSFVNVATTEKNQRADALSKLVALTLEHFGKEVLVEVINEKSILQPAEVSHVETDDTWMTPGILRATTSPYPSQANGQAEEYKTCWVDELSSELWAHRNTPKESTGETPFSLVYGIEAMISVEMLIQTEIFAMVNEDENKDSLRLDLALAEEKHDLAAIRLAHSKNKMEKYYKKRVRLVSFKPSDHVMHRNKVSEAGCQGKLAPNWEGLYIIRQPNDNGSYLLTTPEGVDIRLTWSPGFQHVGQEVAKEPEIKKEPTNEPTHLFPTV</sequence>
<protein>
    <submittedName>
        <fullName evidence="1">Rve domain-containing protein</fullName>
    </submittedName>
</protein>
<dbReference type="InterPro" id="IPR012337">
    <property type="entry name" value="RNaseH-like_sf"/>
</dbReference>
<dbReference type="Gene3D" id="3.30.420.10">
    <property type="entry name" value="Ribonuclease H-like superfamily/Ribonuclease H"/>
    <property type="match status" value="1"/>
</dbReference>
<dbReference type="SUPFAM" id="SSF53098">
    <property type="entry name" value="Ribonuclease H-like"/>
    <property type="match status" value="1"/>
</dbReference>
<keyword evidence="2" id="KW-1185">Reference proteome</keyword>